<evidence type="ECO:0000313" key="1">
    <source>
        <dbReference type="EMBL" id="OBZ78857.1"/>
    </source>
</evidence>
<accession>A0A1C7MQ81</accession>
<evidence type="ECO:0000313" key="2">
    <source>
        <dbReference type="Proteomes" id="UP000092993"/>
    </source>
</evidence>
<dbReference type="AlphaFoldDB" id="A0A1C7MQ81"/>
<sequence>MFQPQSSHSRIQLGPYSEAILLPTCRDRGCSRIYVALPFLEWEHRRALHLRHQLKRKSAPFSVSMRVRQPLRT</sequence>
<comment type="caution">
    <text evidence="1">The sequence shown here is derived from an EMBL/GenBank/DDBJ whole genome shotgun (WGS) entry which is preliminary data.</text>
</comment>
<dbReference type="EMBL" id="LUGG01000001">
    <property type="protein sequence ID" value="OBZ78857.1"/>
    <property type="molecule type" value="Genomic_DNA"/>
</dbReference>
<dbReference type="Proteomes" id="UP000092993">
    <property type="component" value="Unassembled WGS sequence"/>
</dbReference>
<proteinExistence type="predicted"/>
<reference evidence="1 2" key="1">
    <citation type="submission" date="2016-03" db="EMBL/GenBank/DDBJ databases">
        <title>Whole genome sequencing of Grifola frondosa 9006-11.</title>
        <authorList>
            <person name="Min B."/>
            <person name="Park H."/>
            <person name="Kim J.-G."/>
            <person name="Cho H."/>
            <person name="Oh Y.-L."/>
            <person name="Kong W.-S."/>
            <person name="Choi I.-G."/>
        </authorList>
    </citation>
    <scope>NUCLEOTIDE SEQUENCE [LARGE SCALE GENOMIC DNA]</scope>
    <source>
        <strain evidence="1 2">9006-11</strain>
    </source>
</reference>
<organism evidence="1 2">
    <name type="scientific">Grifola frondosa</name>
    <name type="common">Maitake</name>
    <name type="synonym">Polyporus frondosus</name>
    <dbReference type="NCBI Taxonomy" id="5627"/>
    <lineage>
        <taxon>Eukaryota</taxon>
        <taxon>Fungi</taxon>
        <taxon>Dikarya</taxon>
        <taxon>Basidiomycota</taxon>
        <taxon>Agaricomycotina</taxon>
        <taxon>Agaricomycetes</taxon>
        <taxon>Polyporales</taxon>
        <taxon>Grifolaceae</taxon>
        <taxon>Grifola</taxon>
    </lineage>
</organism>
<keyword evidence="2" id="KW-1185">Reference proteome</keyword>
<name>A0A1C7MQ81_GRIFR</name>
<protein>
    <submittedName>
        <fullName evidence="1">Uncharacterized protein</fullName>
    </submittedName>
</protein>
<gene>
    <name evidence="1" type="ORF">A0H81_01355</name>
</gene>